<feature type="region of interest" description="Disordered" evidence="1">
    <location>
        <begin position="48"/>
        <end position="84"/>
    </location>
</feature>
<evidence type="ECO:0000313" key="2">
    <source>
        <dbReference type="EMBL" id="SHG81591.1"/>
    </source>
</evidence>
<proteinExistence type="predicted"/>
<evidence type="ECO:0000313" key="3">
    <source>
        <dbReference type="Proteomes" id="UP000199758"/>
    </source>
</evidence>
<gene>
    <name evidence="2" type="ORF">SAMN04488068_1503</name>
</gene>
<feature type="compositionally biased region" description="Polar residues" evidence="1">
    <location>
        <begin position="50"/>
        <end position="59"/>
    </location>
</feature>
<dbReference type="Proteomes" id="UP000199758">
    <property type="component" value="Unassembled WGS sequence"/>
</dbReference>
<sequence>MGNRGDDIGARQGAPILPRGSTMAALWQLLGSISPRYLPSRAMAEPADQWHTNRSNTAGNAAAQHEILRRRPYQRVGPARAVNR</sequence>
<organism evidence="2 3">
    <name type="scientific">Hydrocarboniphaga daqingensis</name>
    <dbReference type="NCBI Taxonomy" id="490188"/>
    <lineage>
        <taxon>Bacteria</taxon>
        <taxon>Pseudomonadati</taxon>
        <taxon>Pseudomonadota</taxon>
        <taxon>Gammaproteobacteria</taxon>
        <taxon>Nevskiales</taxon>
        <taxon>Nevskiaceae</taxon>
        <taxon>Hydrocarboniphaga</taxon>
    </lineage>
</organism>
<keyword evidence="3" id="KW-1185">Reference proteome</keyword>
<dbReference type="AlphaFoldDB" id="A0A1M5MWC9"/>
<name>A0A1M5MWC9_9GAMM</name>
<protein>
    <submittedName>
        <fullName evidence="2">Uncharacterized protein</fullName>
    </submittedName>
</protein>
<evidence type="ECO:0000256" key="1">
    <source>
        <dbReference type="SAM" id="MobiDB-lite"/>
    </source>
</evidence>
<dbReference type="EMBL" id="FQWZ01000003">
    <property type="protein sequence ID" value="SHG81591.1"/>
    <property type="molecule type" value="Genomic_DNA"/>
</dbReference>
<accession>A0A1M5MWC9</accession>
<reference evidence="2 3" key="1">
    <citation type="submission" date="2016-11" db="EMBL/GenBank/DDBJ databases">
        <authorList>
            <person name="Jaros S."/>
            <person name="Januszkiewicz K."/>
            <person name="Wedrychowicz H."/>
        </authorList>
    </citation>
    <scope>NUCLEOTIDE SEQUENCE [LARGE SCALE GENOMIC DNA]</scope>
    <source>
        <strain evidence="2 3">CGMCC 1.7049</strain>
    </source>
</reference>